<comment type="caution">
    <text evidence="3">The sequence shown here is derived from an EMBL/GenBank/DDBJ whole genome shotgun (WGS) entry which is preliminary data.</text>
</comment>
<organism evidence="3 4">
    <name type="scientific">Bythopirellula polymerisocia</name>
    <dbReference type="NCBI Taxonomy" id="2528003"/>
    <lineage>
        <taxon>Bacteria</taxon>
        <taxon>Pseudomonadati</taxon>
        <taxon>Planctomycetota</taxon>
        <taxon>Planctomycetia</taxon>
        <taxon>Pirellulales</taxon>
        <taxon>Lacipirellulaceae</taxon>
        <taxon>Bythopirellula</taxon>
    </lineage>
</organism>
<feature type="chain" id="PRO_5022868462" evidence="2">
    <location>
        <begin position="25"/>
        <end position="158"/>
    </location>
</feature>
<keyword evidence="2" id="KW-0732">Signal</keyword>
<dbReference type="AlphaFoldDB" id="A0A5C6D3W3"/>
<sequence precursor="true">MSNSFKSQMFLALFIGLISSASLRADFADYNYKAWNQPSKSSSQMVMRSRSYRASAPVVVQSESTPAEVAQTPSESRSYSYDPAQEKDVQSPCGCNPTKSDEPATAQNSKQSNRSYSYEPQMNSSNSYSAPRMRYRSNQSSPTPAYLLEKTNPRKFNH</sequence>
<proteinExistence type="predicted"/>
<evidence type="ECO:0000313" key="3">
    <source>
        <dbReference type="EMBL" id="TWU29936.1"/>
    </source>
</evidence>
<protein>
    <submittedName>
        <fullName evidence="3">Uncharacterized protein</fullName>
    </submittedName>
</protein>
<evidence type="ECO:0000313" key="4">
    <source>
        <dbReference type="Proteomes" id="UP000318437"/>
    </source>
</evidence>
<feature type="region of interest" description="Disordered" evidence="1">
    <location>
        <begin position="43"/>
        <end position="158"/>
    </location>
</feature>
<keyword evidence="4" id="KW-1185">Reference proteome</keyword>
<feature type="signal peptide" evidence="2">
    <location>
        <begin position="1"/>
        <end position="24"/>
    </location>
</feature>
<reference evidence="3 4" key="1">
    <citation type="submission" date="2019-02" db="EMBL/GenBank/DDBJ databases">
        <title>Deep-cultivation of Planctomycetes and their phenomic and genomic characterization uncovers novel biology.</title>
        <authorList>
            <person name="Wiegand S."/>
            <person name="Jogler M."/>
            <person name="Boedeker C."/>
            <person name="Pinto D."/>
            <person name="Vollmers J."/>
            <person name="Rivas-Marin E."/>
            <person name="Kohn T."/>
            <person name="Peeters S.H."/>
            <person name="Heuer A."/>
            <person name="Rast P."/>
            <person name="Oberbeckmann S."/>
            <person name="Bunk B."/>
            <person name="Jeske O."/>
            <person name="Meyerdierks A."/>
            <person name="Storesund J.E."/>
            <person name="Kallscheuer N."/>
            <person name="Luecker S."/>
            <person name="Lage O.M."/>
            <person name="Pohl T."/>
            <person name="Merkel B.J."/>
            <person name="Hornburger P."/>
            <person name="Mueller R.-W."/>
            <person name="Bruemmer F."/>
            <person name="Labrenz M."/>
            <person name="Spormann A.M."/>
            <person name="Op Den Camp H."/>
            <person name="Overmann J."/>
            <person name="Amann R."/>
            <person name="Jetten M.S.M."/>
            <person name="Mascher T."/>
            <person name="Medema M.H."/>
            <person name="Devos D.P."/>
            <person name="Kaster A.-K."/>
            <person name="Ovreas L."/>
            <person name="Rohde M."/>
            <person name="Galperin M.Y."/>
            <person name="Jogler C."/>
        </authorList>
    </citation>
    <scope>NUCLEOTIDE SEQUENCE [LARGE SCALE GENOMIC DNA]</scope>
    <source>
        <strain evidence="3 4">Pla144</strain>
    </source>
</reference>
<name>A0A5C6D3W3_9BACT</name>
<feature type="compositionally biased region" description="Polar residues" evidence="1">
    <location>
        <begin position="61"/>
        <end position="79"/>
    </location>
</feature>
<accession>A0A5C6D3W3</accession>
<gene>
    <name evidence="3" type="ORF">Pla144_07170</name>
</gene>
<evidence type="ECO:0000256" key="1">
    <source>
        <dbReference type="SAM" id="MobiDB-lite"/>
    </source>
</evidence>
<dbReference type="Proteomes" id="UP000318437">
    <property type="component" value="Unassembled WGS sequence"/>
</dbReference>
<dbReference type="EMBL" id="SJPS01000001">
    <property type="protein sequence ID" value="TWU29936.1"/>
    <property type="molecule type" value="Genomic_DNA"/>
</dbReference>
<evidence type="ECO:0000256" key="2">
    <source>
        <dbReference type="SAM" id="SignalP"/>
    </source>
</evidence>
<feature type="compositionally biased region" description="Polar residues" evidence="1">
    <location>
        <begin position="105"/>
        <end position="129"/>
    </location>
</feature>